<proteinExistence type="inferred from homology"/>
<dbReference type="InterPro" id="IPR059242">
    <property type="entry name" value="mS23_dom"/>
</dbReference>
<sequence length="286" mass="32455">MPRRIASQVHQSTSRLLKAAYIPKTPAWYQAVLAYPPIPLPPRSTPHRTSYDLPAPPSSSTHHHAHHTPQKHLRTPKPTIPKIEYLEDKIRLQFFKDHPFETFRPRSLIEGAEIVQPSIKGKEWTRLRQRGRNPTTEDVIDFAATLHQEHNQPLSEAYKTAVMQFRALRAEFAISSAVARQEAQAYGAQFAPNELERGFMNEEKALDTFVGDAGKGLESMGGKLPWTVVWEGPDRESKEWTRGAAYTRRMEAGERPDYSKEEEVAPPVEVVDTSDPFLGKMLELPS</sequence>
<dbReference type="Proteomes" id="UP000027195">
    <property type="component" value="Unassembled WGS sequence"/>
</dbReference>
<keyword evidence="5" id="KW-0687">Ribonucleoprotein</keyword>
<evidence type="ECO:0000256" key="8">
    <source>
        <dbReference type="SAM" id="MobiDB-lite"/>
    </source>
</evidence>
<evidence type="ECO:0000313" key="9">
    <source>
        <dbReference type="EMBL" id="KDQ17765.1"/>
    </source>
</evidence>
<evidence type="ECO:0000256" key="7">
    <source>
        <dbReference type="ARBA" id="ARBA00035421"/>
    </source>
</evidence>
<comment type="subcellular location">
    <subcellularLocation>
        <location evidence="1">Mitochondrion</location>
    </subcellularLocation>
</comment>
<dbReference type="Pfam" id="PF13741">
    <property type="entry name" value="MRP-S25"/>
    <property type="match status" value="1"/>
</dbReference>
<evidence type="ECO:0000256" key="5">
    <source>
        <dbReference type="ARBA" id="ARBA00023274"/>
    </source>
</evidence>
<dbReference type="GO" id="GO:0005763">
    <property type="term" value="C:mitochondrial small ribosomal subunit"/>
    <property type="evidence" value="ECO:0007669"/>
    <property type="project" value="InterPro"/>
</dbReference>
<dbReference type="STRING" id="930990.A0A067MST9"/>
<feature type="region of interest" description="Disordered" evidence="8">
    <location>
        <begin position="44"/>
        <end position="76"/>
    </location>
</feature>
<dbReference type="HOGENOM" id="CLU_068101_0_0_1"/>
<protein>
    <recommendedName>
        <fullName evidence="6">Small ribosomal subunit protein mS23</fullName>
    </recommendedName>
    <alternativeName>
        <fullName evidence="7">37S ribosomal protein S25, mitochondrial</fullName>
    </alternativeName>
</protein>
<comment type="similarity">
    <text evidence="2">Belongs to the mitochondrion-specific ribosomal protein mS23 family.</text>
</comment>
<evidence type="ECO:0000313" key="10">
    <source>
        <dbReference type="Proteomes" id="UP000027195"/>
    </source>
</evidence>
<name>A0A067MST9_BOTB1</name>
<dbReference type="InParanoid" id="A0A067MST9"/>
<dbReference type="EMBL" id="KL198023">
    <property type="protein sequence ID" value="KDQ17765.1"/>
    <property type="molecule type" value="Genomic_DNA"/>
</dbReference>
<keyword evidence="4" id="KW-0496">Mitochondrion</keyword>
<dbReference type="OrthoDB" id="5542239at2759"/>
<evidence type="ECO:0000256" key="2">
    <source>
        <dbReference type="ARBA" id="ARBA00009864"/>
    </source>
</evidence>
<dbReference type="InterPro" id="IPR016939">
    <property type="entry name" value="Ribosomal_mS23_fun"/>
</dbReference>
<dbReference type="AlphaFoldDB" id="A0A067MST9"/>
<keyword evidence="10" id="KW-1185">Reference proteome</keyword>
<keyword evidence="3" id="KW-0689">Ribosomal protein</keyword>
<gene>
    <name evidence="9" type="ORF">BOTBODRAFT_53289</name>
</gene>
<accession>A0A067MST9</accession>
<evidence type="ECO:0000256" key="4">
    <source>
        <dbReference type="ARBA" id="ARBA00023128"/>
    </source>
</evidence>
<dbReference type="PANTHER" id="PTHR37799:SF1">
    <property type="entry name" value="SMALL RIBOSOMAL SUBUNIT PROTEIN MS23"/>
    <property type="match status" value="1"/>
</dbReference>
<dbReference type="FunCoup" id="A0A067MST9">
    <property type="interactions" value="244"/>
</dbReference>
<evidence type="ECO:0000256" key="1">
    <source>
        <dbReference type="ARBA" id="ARBA00004173"/>
    </source>
</evidence>
<evidence type="ECO:0000256" key="6">
    <source>
        <dbReference type="ARBA" id="ARBA00035137"/>
    </source>
</evidence>
<feature type="compositionally biased region" description="Basic residues" evidence="8">
    <location>
        <begin position="61"/>
        <end position="75"/>
    </location>
</feature>
<dbReference type="PANTHER" id="PTHR37799">
    <property type="entry name" value="37S RIBOSOMAL PROTEIN S25, MITOCHONDRIAL"/>
    <property type="match status" value="1"/>
</dbReference>
<organism evidence="9 10">
    <name type="scientific">Botryobasidium botryosum (strain FD-172 SS1)</name>
    <dbReference type="NCBI Taxonomy" id="930990"/>
    <lineage>
        <taxon>Eukaryota</taxon>
        <taxon>Fungi</taxon>
        <taxon>Dikarya</taxon>
        <taxon>Basidiomycota</taxon>
        <taxon>Agaricomycotina</taxon>
        <taxon>Agaricomycetes</taxon>
        <taxon>Cantharellales</taxon>
        <taxon>Botryobasidiaceae</taxon>
        <taxon>Botryobasidium</taxon>
    </lineage>
</organism>
<evidence type="ECO:0000256" key="3">
    <source>
        <dbReference type="ARBA" id="ARBA00022980"/>
    </source>
</evidence>
<reference evidence="10" key="1">
    <citation type="journal article" date="2014" name="Proc. Natl. Acad. Sci. U.S.A.">
        <title>Extensive sampling of basidiomycete genomes demonstrates inadequacy of the white-rot/brown-rot paradigm for wood decay fungi.</title>
        <authorList>
            <person name="Riley R."/>
            <person name="Salamov A.A."/>
            <person name="Brown D.W."/>
            <person name="Nagy L.G."/>
            <person name="Floudas D."/>
            <person name="Held B.W."/>
            <person name="Levasseur A."/>
            <person name="Lombard V."/>
            <person name="Morin E."/>
            <person name="Otillar R."/>
            <person name="Lindquist E.A."/>
            <person name="Sun H."/>
            <person name="LaButti K.M."/>
            <person name="Schmutz J."/>
            <person name="Jabbour D."/>
            <person name="Luo H."/>
            <person name="Baker S.E."/>
            <person name="Pisabarro A.G."/>
            <person name="Walton J.D."/>
            <person name="Blanchette R.A."/>
            <person name="Henrissat B."/>
            <person name="Martin F."/>
            <person name="Cullen D."/>
            <person name="Hibbett D.S."/>
            <person name="Grigoriev I.V."/>
        </authorList>
    </citation>
    <scope>NUCLEOTIDE SEQUENCE [LARGE SCALE GENOMIC DNA]</scope>
    <source>
        <strain evidence="10">FD-172 SS1</strain>
    </source>
</reference>
<dbReference type="CDD" id="cd23701">
    <property type="entry name" value="At1g26750"/>
    <property type="match status" value="1"/>
</dbReference>
<dbReference type="GO" id="GO:0003735">
    <property type="term" value="F:structural constituent of ribosome"/>
    <property type="evidence" value="ECO:0007669"/>
    <property type="project" value="InterPro"/>
</dbReference>